<dbReference type="EMBL" id="ODYU01007348">
    <property type="protein sequence ID" value="SOQ50034.1"/>
    <property type="molecule type" value="Genomic_DNA"/>
</dbReference>
<proteinExistence type="predicted"/>
<reference evidence="1" key="1">
    <citation type="submission" date="2016-07" db="EMBL/GenBank/DDBJ databases">
        <authorList>
            <person name="Bretaudeau A."/>
        </authorList>
    </citation>
    <scope>NUCLEOTIDE SEQUENCE</scope>
    <source>
        <strain evidence="1">Rice</strain>
        <tissue evidence="1">Whole body</tissue>
    </source>
</reference>
<sequence length="185" mass="19914">MDVESDCTFASVVGKLAAVQCVAGSIPAWSNCLCDPQIIVWGLCGGKSSSALGKARGSVRLLLTKIHPDPTPAFKAGAPVNSLCSPQLRIRHQPYLAPFIGGTESKDSEEEVNPPTKGVVGRSLELCPVYGNRLTSYYMGLITQMLKSGCTLYSGIACRNMHLCLPLRNTSTDREKLYKSSCPYL</sequence>
<protein>
    <submittedName>
        <fullName evidence="1">SFRICE_015836</fullName>
    </submittedName>
</protein>
<accession>A0A2H1WC17</accession>
<name>A0A2H1WC17_SPOFR</name>
<dbReference type="AlphaFoldDB" id="A0A2H1WC17"/>
<gene>
    <name evidence="1" type="ORF">SFRICE_015836</name>
</gene>
<organism evidence="1">
    <name type="scientific">Spodoptera frugiperda</name>
    <name type="common">Fall armyworm</name>
    <dbReference type="NCBI Taxonomy" id="7108"/>
    <lineage>
        <taxon>Eukaryota</taxon>
        <taxon>Metazoa</taxon>
        <taxon>Ecdysozoa</taxon>
        <taxon>Arthropoda</taxon>
        <taxon>Hexapoda</taxon>
        <taxon>Insecta</taxon>
        <taxon>Pterygota</taxon>
        <taxon>Neoptera</taxon>
        <taxon>Endopterygota</taxon>
        <taxon>Lepidoptera</taxon>
        <taxon>Glossata</taxon>
        <taxon>Ditrysia</taxon>
        <taxon>Noctuoidea</taxon>
        <taxon>Noctuidae</taxon>
        <taxon>Amphipyrinae</taxon>
        <taxon>Spodoptera</taxon>
    </lineage>
</organism>
<evidence type="ECO:0000313" key="1">
    <source>
        <dbReference type="EMBL" id="SOQ50034.1"/>
    </source>
</evidence>